<feature type="compositionally biased region" description="Polar residues" evidence="1">
    <location>
        <begin position="205"/>
        <end position="214"/>
    </location>
</feature>
<keyword evidence="3" id="KW-1185">Reference proteome</keyword>
<dbReference type="EMBL" id="NBNE01018801">
    <property type="protein sequence ID" value="OWY92108.1"/>
    <property type="molecule type" value="Genomic_DNA"/>
</dbReference>
<comment type="caution">
    <text evidence="2">The sequence shown here is derived from an EMBL/GenBank/DDBJ whole genome shotgun (WGS) entry which is preliminary data.</text>
</comment>
<evidence type="ECO:0000313" key="2">
    <source>
        <dbReference type="EMBL" id="OWY92108.1"/>
    </source>
</evidence>
<sequence>MFTPVDAPRLVGTSHAELVKLPKDSKNYEETVRERCTAQGEDVAKVMISVKNSFEPGLLDVWCDLKLKKNKNSVTDDRLMQEIQAIVSTVKNGSIHNIPEFFKQELRLDLKQSDVNERIMQYVRRFRQLVEEEGLEGCFEGKEGAKERCKLIVSSIEPTALRDNIKLAIKYQNRKAGENEQELFDLVIKLALEQEREFRSRKNAKNSNQLPQQNHEQRRRSVKTKQRRQVSNEDNASRPEKFRRAKDPWVKGSKPT</sequence>
<evidence type="ECO:0000313" key="3">
    <source>
        <dbReference type="Proteomes" id="UP000198211"/>
    </source>
</evidence>
<dbReference type="OrthoDB" id="120459at2759"/>
<reference evidence="3" key="1">
    <citation type="submission" date="2017-03" db="EMBL/GenBank/DDBJ databases">
        <title>Phytopthora megakarya and P. palmivora, two closely related causual agents of cacao black pod achieved similar genome size and gene model numbers by different mechanisms.</title>
        <authorList>
            <person name="Ali S."/>
            <person name="Shao J."/>
            <person name="Larry D.J."/>
            <person name="Kronmiller B."/>
            <person name="Shen D."/>
            <person name="Strem M.D."/>
            <person name="Melnick R.L."/>
            <person name="Guiltinan M.J."/>
            <person name="Tyler B.M."/>
            <person name="Meinhardt L.W."/>
            <person name="Bailey B.A."/>
        </authorList>
    </citation>
    <scope>NUCLEOTIDE SEQUENCE [LARGE SCALE GENOMIC DNA]</scope>
    <source>
        <strain evidence="3">zdho120</strain>
    </source>
</reference>
<feature type="region of interest" description="Disordered" evidence="1">
    <location>
        <begin position="198"/>
        <end position="256"/>
    </location>
</feature>
<feature type="non-terminal residue" evidence="2">
    <location>
        <position position="256"/>
    </location>
</feature>
<evidence type="ECO:0000256" key="1">
    <source>
        <dbReference type="SAM" id="MobiDB-lite"/>
    </source>
</evidence>
<feature type="compositionally biased region" description="Basic and acidic residues" evidence="1">
    <location>
        <begin position="235"/>
        <end position="249"/>
    </location>
</feature>
<organism evidence="2 3">
    <name type="scientific">Phytophthora megakarya</name>
    <dbReference type="NCBI Taxonomy" id="4795"/>
    <lineage>
        <taxon>Eukaryota</taxon>
        <taxon>Sar</taxon>
        <taxon>Stramenopiles</taxon>
        <taxon>Oomycota</taxon>
        <taxon>Peronosporomycetes</taxon>
        <taxon>Peronosporales</taxon>
        <taxon>Peronosporaceae</taxon>
        <taxon>Phytophthora</taxon>
    </lineage>
</organism>
<proteinExistence type="predicted"/>
<feature type="compositionally biased region" description="Basic residues" evidence="1">
    <location>
        <begin position="217"/>
        <end position="228"/>
    </location>
</feature>
<dbReference type="AlphaFoldDB" id="A0A225UGG5"/>
<gene>
    <name evidence="2" type="ORF">PHMEG_00039026</name>
</gene>
<dbReference type="Proteomes" id="UP000198211">
    <property type="component" value="Unassembled WGS sequence"/>
</dbReference>
<accession>A0A225UGG5</accession>
<name>A0A225UGG5_9STRA</name>
<evidence type="ECO:0008006" key="4">
    <source>
        <dbReference type="Google" id="ProtNLM"/>
    </source>
</evidence>
<protein>
    <recommendedName>
        <fullName evidence="4">Retrotransposon gag domain-containing protein</fullName>
    </recommendedName>
</protein>